<evidence type="ECO:0000313" key="4">
    <source>
        <dbReference type="Proteomes" id="UP001500994"/>
    </source>
</evidence>
<feature type="compositionally biased region" description="Pro residues" evidence="1">
    <location>
        <begin position="335"/>
        <end position="344"/>
    </location>
</feature>
<feature type="compositionally biased region" description="Low complexity" evidence="1">
    <location>
        <begin position="177"/>
        <end position="186"/>
    </location>
</feature>
<dbReference type="EMBL" id="BAAARK010000010">
    <property type="protein sequence ID" value="GAA2664599.1"/>
    <property type="molecule type" value="Genomic_DNA"/>
</dbReference>
<feature type="compositionally biased region" description="Basic and acidic residues" evidence="1">
    <location>
        <begin position="229"/>
        <end position="258"/>
    </location>
</feature>
<evidence type="ECO:0000313" key="3">
    <source>
        <dbReference type="EMBL" id="GAA2664599.1"/>
    </source>
</evidence>
<accession>A0ABN3RZQ6</accession>
<reference evidence="3 4" key="1">
    <citation type="journal article" date="2019" name="Int. J. Syst. Evol. Microbiol.">
        <title>The Global Catalogue of Microorganisms (GCM) 10K type strain sequencing project: providing services to taxonomists for standard genome sequencing and annotation.</title>
        <authorList>
            <consortium name="The Broad Institute Genomics Platform"/>
            <consortium name="The Broad Institute Genome Sequencing Center for Infectious Disease"/>
            <person name="Wu L."/>
            <person name="Ma J."/>
        </authorList>
    </citation>
    <scope>NUCLEOTIDE SEQUENCE [LARGE SCALE GENOMIC DNA]</scope>
    <source>
        <strain evidence="3 4">JCM 16374</strain>
    </source>
</reference>
<feature type="compositionally biased region" description="Low complexity" evidence="1">
    <location>
        <begin position="317"/>
        <end position="334"/>
    </location>
</feature>
<protein>
    <recommendedName>
        <fullName evidence="5">Extensin</fullName>
    </recommendedName>
</protein>
<keyword evidence="4" id="KW-1185">Reference proteome</keyword>
<evidence type="ECO:0008006" key="5">
    <source>
        <dbReference type="Google" id="ProtNLM"/>
    </source>
</evidence>
<dbReference type="Proteomes" id="UP001500994">
    <property type="component" value="Unassembled WGS sequence"/>
</dbReference>
<dbReference type="RefSeq" id="WP_344576924.1">
    <property type="nucleotide sequence ID" value="NZ_BAAARK010000010.1"/>
</dbReference>
<comment type="caution">
    <text evidence="3">The sequence shown here is derived from an EMBL/GenBank/DDBJ whole genome shotgun (WGS) entry which is preliminary data.</text>
</comment>
<keyword evidence="2" id="KW-0472">Membrane</keyword>
<organism evidence="3 4">
    <name type="scientific">Streptomyces lunalinharesii</name>
    <dbReference type="NCBI Taxonomy" id="333384"/>
    <lineage>
        <taxon>Bacteria</taxon>
        <taxon>Bacillati</taxon>
        <taxon>Actinomycetota</taxon>
        <taxon>Actinomycetes</taxon>
        <taxon>Kitasatosporales</taxon>
        <taxon>Streptomycetaceae</taxon>
        <taxon>Streptomyces</taxon>
    </lineage>
</organism>
<name>A0ABN3RZQ6_9ACTN</name>
<feature type="compositionally biased region" description="Gly residues" evidence="1">
    <location>
        <begin position="270"/>
        <end position="310"/>
    </location>
</feature>
<feature type="region of interest" description="Disordered" evidence="1">
    <location>
        <begin position="133"/>
        <end position="354"/>
    </location>
</feature>
<feature type="transmembrane region" description="Helical" evidence="2">
    <location>
        <begin position="107"/>
        <end position="129"/>
    </location>
</feature>
<keyword evidence="2" id="KW-1133">Transmembrane helix</keyword>
<gene>
    <name evidence="3" type="ORF">GCM10009864_36530</name>
</gene>
<feature type="compositionally biased region" description="Low complexity" evidence="1">
    <location>
        <begin position="345"/>
        <end position="354"/>
    </location>
</feature>
<proteinExistence type="predicted"/>
<keyword evidence="2" id="KW-0812">Transmembrane</keyword>
<sequence length="354" mass="34868">MADDRYSWLDKDAAERLLRGEPAGSRVGDGTPELEHLLKAAAAAGSGLPESAPLPGEEAALAAFRNARHGPGARGDTAHGAALPGLRGNRTRRVAERGGIARPFRRGFAVALAVCAIGGIAVAAGTGVLPTPFRGGEPQPGASVSAAESPSTFETREPATTGETGRTPATPPDGRPTDPGASPSPGGSHGPGPTPGTPTPGTGTPGGDGWPQQDGDGKGKRRLLLALCKDYETGRRGDIDRDTLRRLESKAGGPDRVHAFCRQYLTQSGQQGGGSGDNDGGAGKGGNGGGQGENGGNGGNAGGGHNGGGSGDEEGDSSPTATPAPSVPPAGTTPAPAPSTPVPTPTGTLPAGRV</sequence>
<evidence type="ECO:0000256" key="2">
    <source>
        <dbReference type="SAM" id="Phobius"/>
    </source>
</evidence>
<evidence type="ECO:0000256" key="1">
    <source>
        <dbReference type="SAM" id="MobiDB-lite"/>
    </source>
</evidence>